<dbReference type="AlphaFoldDB" id="A0A420WFE1"/>
<dbReference type="PANTHER" id="PTHR30158">
    <property type="entry name" value="ACRA/E-RELATED COMPONENT OF DRUG EFFLUX TRANSPORTER"/>
    <property type="match status" value="1"/>
</dbReference>
<feature type="signal peptide" evidence="3">
    <location>
        <begin position="1"/>
        <end position="33"/>
    </location>
</feature>
<dbReference type="OrthoDB" id="9816569at2"/>
<accession>A0A420WFE1</accession>
<evidence type="ECO:0000256" key="1">
    <source>
        <dbReference type="ARBA" id="ARBA00004196"/>
    </source>
</evidence>
<evidence type="ECO:0000259" key="5">
    <source>
        <dbReference type="Pfam" id="PF25917"/>
    </source>
</evidence>
<dbReference type="GO" id="GO:0046677">
    <property type="term" value="P:response to antibiotic"/>
    <property type="evidence" value="ECO:0007669"/>
    <property type="project" value="TreeGrafter"/>
</dbReference>
<dbReference type="InterPro" id="IPR058624">
    <property type="entry name" value="MdtA-like_HH"/>
</dbReference>
<evidence type="ECO:0000259" key="4">
    <source>
        <dbReference type="Pfam" id="PF25876"/>
    </source>
</evidence>
<feature type="domain" description="Multidrug resistance protein MdtA-like alpha-helical hairpin" evidence="4">
    <location>
        <begin position="108"/>
        <end position="173"/>
    </location>
</feature>
<comment type="subcellular location">
    <subcellularLocation>
        <location evidence="1">Cell envelope</location>
    </subcellularLocation>
</comment>
<feature type="chain" id="PRO_5019222205" evidence="3">
    <location>
        <begin position="34"/>
        <end position="388"/>
    </location>
</feature>
<name>A0A420WFE1_9PROT</name>
<dbReference type="Gene3D" id="2.40.30.170">
    <property type="match status" value="1"/>
</dbReference>
<evidence type="ECO:0000256" key="2">
    <source>
        <dbReference type="ARBA" id="ARBA00009477"/>
    </source>
</evidence>
<evidence type="ECO:0000313" key="9">
    <source>
        <dbReference type="Proteomes" id="UP000282211"/>
    </source>
</evidence>
<keyword evidence="9" id="KW-1185">Reference proteome</keyword>
<dbReference type="Proteomes" id="UP000282211">
    <property type="component" value="Unassembled WGS sequence"/>
</dbReference>
<dbReference type="InParanoid" id="A0A420WFE1"/>
<dbReference type="Pfam" id="PF25917">
    <property type="entry name" value="BSH_RND"/>
    <property type="match status" value="1"/>
</dbReference>
<evidence type="ECO:0000256" key="3">
    <source>
        <dbReference type="SAM" id="SignalP"/>
    </source>
</evidence>
<dbReference type="PANTHER" id="PTHR30158:SF3">
    <property type="entry name" value="MULTIDRUG EFFLUX PUMP SUBUNIT ACRA-RELATED"/>
    <property type="match status" value="1"/>
</dbReference>
<dbReference type="InterPro" id="IPR058626">
    <property type="entry name" value="MdtA-like_b-barrel"/>
</dbReference>
<comment type="similarity">
    <text evidence="2">Belongs to the membrane fusion protein (MFP) (TC 8.A.1) family.</text>
</comment>
<dbReference type="Gene3D" id="1.10.287.470">
    <property type="entry name" value="Helix hairpin bin"/>
    <property type="match status" value="1"/>
</dbReference>
<evidence type="ECO:0000259" key="6">
    <source>
        <dbReference type="Pfam" id="PF25944"/>
    </source>
</evidence>
<dbReference type="Pfam" id="PF25876">
    <property type="entry name" value="HH_MFP_RND"/>
    <property type="match status" value="1"/>
</dbReference>
<dbReference type="InterPro" id="IPR058627">
    <property type="entry name" value="MdtA-like_C"/>
</dbReference>
<feature type="domain" description="Multidrug resistance protein MdtA-like barrel-sandwich hybrid" evidence="5">
    <location>
        <begin position="67"/>
        <end position="207"/>
    </location>
</feature>
<comment type="caution">
    <text evidence="8">The sequence shown here is derived from an EMBL/GenBank/DDBJ whole genome shotgun (WGS) entry which is preliminary data.</text>
</comment>
<dbReference type="EMBL" id="RBII01000002">
    <property type="protein sequence ID" value="RKQ69701.1"/>
    <property type="molecule type" value="Genomic_DNA"/>
</dbReference>
<dbReference type="Gene3D" id="2.40.420.20">
    <property type="match status" value="1"/>
</dbReference>
<dbReference type="InterPro" id="IPR006143">
    <property type="entry name" value="RND_pump_MFP"/>
</dbReference>
<reference evidence="8 9" key="1">
    <citation type="submission" date="2018-10" db="EMBL/GenBank/DDBJ databases">
        <title>Genomic Encyclopedia of Type Strains, Phase IV (KMG-IV): sequencing the most valuable type-strain genomes for metagenomic binning, comparative biology and taxonomic classification.</title>
        <authorList>
            <person name="Goeker M."/>
        </authorList>
    </citation>
    <scope>NUCLEOTIDE SEQUENCE [LARGE SCALE GENOMIC DNA]</scope>
    <source>
        <strain evidence="8 9">DSM 22008</strain>
    </source>
</reference>
<feature type="domain" description="Multidrug resistance protein MdtA-like C-terminal permuted SH3" evidence="7">
    <location>
        <begin position="309"/>
        <end position="369"/>
    </location>
</feature>
<protein>
    <submittedName>
        <fullName evidence="8">Membrane fusion protein (Multidrug efflux system)/multidrug efflux system membrane fusion protein</fullName>
    </submittedName>
</protein>
<feature type="domain" description="Multidrug resistance protein MdtA-like beta-barrel" evidence="6">
    <location>
        <begin position="214"/>
        <end position="302"/>
    </location>
</feature>
<evidence type="ECO:0000313" key="8">
    <source>
        <dbReference type="EMBL" id="RKQ69701.1"/>
    </source>
</evidence>
<sequence>MPFSPKQISLKKLLPSSAAVLFLAACGTESVTAPPPAPAPLSVQVHTVKLEPIDNIVSLSGRARAYREAEIRPEVSGLIVDRLFEEGQEVSRGTALYKIDDARYSAEVQSAKAALERSKSASQLADETLARFERLASIRAVSQQEYEQALATANQAKADINIQRAAVDRTTIDYEKTVIRAPISGQIGRSSVTTGALVTANQSQSLARILQLDPIYVDMAIPSVRVVDFNRKIKNGEIELDDKDTVEVGIIMEDGQPYDYPGKIAFAEVSVDENAGSVTLRTTVPNPDGTLLPGMYLQAEVPAGRFEAAATVPQEAVTRTARGEVAVFVSNADNIVERKSIQTVGNLGNSWIVTSGLKTGDKIITSNLQGIKEGMAVTPMTTFNSGAQ</sequence>
<dbReference type="GO" id="GO:0022857">
    <property type="term" value="F:transmembrane transporter activity"/>
    <property type="evidence" value="ECO:0007669"/>
    <property type="project" value="InterPro"/>
</dbReference>
<dbReference type="SUPFAM" id="SSF111369">
    <property type="entry name" value="HlyD-like secretion proteins"/>
    <property type="match status" value="1"/>
</dbReference>
<dbReference type="NCBIfam" id="TIGR01730">
    <property type="entry name" value="RND_mfp"/>
    <property type="match status" value="1"/>
</dbReference>
<proteinExistence type="inferred from homology"/>
<dbReference type="PROSITE" id="PS51257">
    <property type="entry name" value="PROKAR_LIPOPROTEIN"/>
    <property type="match status" value="1"/>
</dbReference>
<organism evidence="8 9">
    <name type="scientific">Litorimonas taeanensis</name>
    <dbReference type="NCBI Taxonomy" id="568099"/>
    <lineage>
        <taxon>Bacteria</taxon>
        <taxon>Pseudomonadati</taxon>
        <taxon>Pseudomonadota</taxon>
        <taxon>Alphaproteobacteria</taxon>
        <taxon>Maricaulales</taxon>
        <taxon>Robiginitomaculaceae</taxon>
    </lineage>
</organism>
<dbReference type="GO" id="GO:0005886">
    <property type="term" value="C:plasma membrane"/>
    <property type="evidence" value="ECO:0007669"/>
    <property type="project" value="UniProtKB-SubCell"/>
</dbReference>
<dbReference type="FunCoup" id="A0A420WFE1">
    <property type="interactions" value="354"/>
</dbReference>
<dbReference type="Gene3D" id="2.40.50.100">
    <property type="match status" value="1"/>
</dbReference>
<keyword evidence="3" id="KW-0732">Signal</keyword>
<evidence type="ECO:0000259" key="7">
    <source>
        <dbReference type="Pfam" id="PF25967"/>
    </source>
</evidence>
<dbReference type="Pfam" id="PF25944">
    <property type="entry name" value="Beta-barrel_RND"/>
    <property type="match status" value="1"/>
</dbReference>
<dbReference type="Pfam" id="PF25967">
    <property type="entry name" value="RND-MFP_C"/>
    <property type="match status" value="1"/>
</dbReference>
<dbReference type="InterPro" id="IPR058625">
    <property type="entry name" value="MdtA-like_BSH"/>
</dbReference>
<gene>
    <name evidence="8" type="ORF">DES40_2505</name>
</gene>